<dbReference type="InterPro" id="IPR055170">
    <property type="entry name" value="GFO_IDH_MocA-like_dom"/>
</dbReference>
<reference evidence="4" key="1">
    <citation type="submission" date="2023-02" db="EMBL/GenBank/DDBJ databases">
        <title>Pathogen: clinical or host-associated sample.</title>
        <authorList>
            <person name="Hergert J."/>
            <person name="Casey R."/>
            <person name="Wagner J."/>
            <person name="Young E.L."/>
            <person name="Oakeson K.F."/>
        </authorList>
    </citation>
    <scope>NUCLEOTIDE SEQUENCE</scope>
    <source>
        <strain evidence="4">2022CK-00830</strain>
    </source>
</reference>
<feature type="domain" description="GFO/IDH/MocA-like oxidoreductase" evidence="3">
    <location>
        <begin position="130"/>
        <end position="265"/>
    </location>
</feature>
<dbReference type="AlphaFoldDB" id="A0AAX3MWV3"/>
<feature type="domain" description="Gfo/Idh/MocA-like oxidoreductase N-terminal" evidence="2">
    <location>
        <begin position="5"/>
        <end position="118"/>
    </location>
</feature>
<organism evidence="4 5">
    <name type="scientific">Paenibacillus urinalis</name>
    <dbReference type="NCBI Taxonomy" id="521520"/>
    <lineage>
        <taxon>Bacteria</taxon>
        <taxon>Bacillati</taxon>
        <taxon>Bacillota</taxon>
        <taxon>Bacilli</taxon>
        <taxon>Bacillales</taxon>
        <taxon>Paenibacillaceae</taxon>
        <taxon>Paenibacillus</taxon>
    </lineage>
</organism>
<sequence length="363" mass="38916">MKKMKAGIIGCGNISSIYLTNLKKSPVIEVVAVADLIIERAQARAAEFEVANAYTVDQLLQNDEIELVLNLTVPGSHAVTNIAALEAGKHVYGEKPFTISLEDGRKVLELAEEKGLYVGTAPDTFLGSGIQTAIKAIQDGVIGRPVSATAFFMGGGPESWHPDPEFFYAYGGGPMLDMGPYYLTALVKLLGPIRRVSASTGIQIPDRVVGSGPKQGQKLQVQTPTHLAGTMDFANGVIGTMIASFDVRAGSGLPLIEIHGTEGTLQVPDPNFFNGDVKVKQIGSDAWEVIQPVTRSEQNERGLGLNQMVEAIHNGSEAEASGKLGYHVLEAMHAFERSSIEGRHVLLESTVEFHKKPELVSNN</sequence>
<gene>
    <name evidence="4" type="ORF">PUW23_17780</name>
</gene>
<dbReference type="GO" id="GO:0000166">
    <property type="term" value="F:nucleotide binding"/>
    <property type="evidence" value="ECO:0007669"/>
    <property type="project" value="InterPro"/>
</dbReference>
<dbReference type="EMBL" id="CP118101">
    <property type="protein sequence ID" value="WDH81369.1"/>
    <property type="molecule type" value="Genomic_DNA"/>
</dbReference>
<dbReference type="PANTHER" id="PTHR43818:SF11">
    <property type="entry name" value="BCDNA.GH03377"/>
    <property type="match status" value="1"/>
</dbReference>
<evidence type="ECO:0000256" key="1">
    <source>
        <dbReference type="ARBA" id="ARBA00023002"/>
    </source>
</evidence>
<evidence type="ECO:0000259" key="3">
    <source>
        <dbReference type="Pfam" id="PF22725"/>
    </source>
</evidence>
<proteinExistence type="predicted"/>
<dbReference type="Gene3D" id="3.40.50.720">
    <property type="entry name" value="NAD(P)-binding Rossmann-like Domain"/>
    <property type="match status" value="1"/>
</dbReference>
<dbReference type="InterPro" id="IPR050463">
    <property type="entry name" value="Gfo/Idh/MocA_oxidrdct_glycsds"/>
</dbReference>
<name>A0AAX3MWV3_9BACL</name>
<dbReference type="Pfam" id="PF22725">
    <property type="entry name" value="GFO_IDH_MocA_C3"/>
    <property type="match status" value="1"/>
</dbReference>
<dbReference type="RefSeq" id="WP_274358880.1">
    <property type="nucleotide sequence ID" value="NZ_CP118101.1"/>
</dbReference>
<dbReference type="Proteomes" id="UP001220962">
    <property type="component" value="Chromosome"/>
</dbReference>
<dbReference type="InterPro" id="IPR036291">
    <property type="entry name" value="NAD(P)-bd_dom_sf"/>
</dbReference>
<evidence type="ECO:0000313" key="5">
    <source>
        <dbReference type="Proteomes" id="UP001220962"/>
    </source>
</evidence>
<dbReference type="InterPro" id="IPR000683">
    <property type="entry name" value="Gfo/Idh/MocA-like_OxRdtase_N"/>
</dbReference>
<dbReference type="Gene3D" id="3.30.360.10">
    <property type="entry name" value="Dihydrodipicolinate Reductase, domain 2"/>
    <property type="match status" value="1"/>
</dbReference>
<evidence type="ECO:0000313" key="4">
    <source>
        <dbReference type="EMBL" id="WDH81369.1"/>
    </source>
</evidence>
<evidence type="ECO:0000259" key="2">
    <source>
        <dbReference type="Pfam" id="PF01408"/>
    </source>
</evidence>
<dbReference type="GO" id="GO:0016491">
    <property type="term" value="F:oxidoreductase activity"/>
    <property type="evidence" value="ECO:0007669"/>
    <property type="project" value="UniProtKB-KW"/>
</dbReference>
<dbReference type="PANTHER" id="PTHR43818">
    <property type="entry name" value="BCDNA.GH03377"/>
    <property type="match status" value="1"/>
</dbReference>
<dbReference type="Pfam" id="PF01408">
    <property type="entry name" value="GFO_IDH_MocA"/>
    <property type="match status" value="1"/>
</dbReference>
<keyword evidence="1" id="KW-0560">Oxidoreductase</keyword>
<protein>
    <submittedName>
        <fullName evidence="4">Gfo/Idh/MocA family oxidoreductase</fullName>
    </submittedName>
</protein>
<accession>A0AAX3MWV3</accession>
<dbReference type="SUPFAM" id="SSF55347">
    <property type="entry name" value="Glyceraldehyde-3-phosphate dehydrogenase-like, C-terminal domain"/>
    <property type="match status" value="1"/>
</dbReference>
<dbReference type="SUPFAM" id="SSF51735">
    <property type="entry name" value="NAD(P)-binding Rossmann-fold domains"/>
    <property type="match status" value="1"/>
</dbReference>